<evidence type="ECO:0000313" key="9">
    <source>
        <dbReference type="Proteomes" id="UP000593576"/>
    </source>
</evidence>
<keyword evidence="5 7" id="KW-1133">Transmembrane helix</keyword>
<dbReference type="InterPro" id="IPR010742">
    <property type="entry name" value="RCAF1"/>
</dbReference>
<proteinExistence type="inferred from homology"/>
<protein>
    <recommendedName>
        <fullName evidence="10">Rab5-interacting protein</fullName>
    </recommendedName>
</protein>
<dbReference type="GO" id="GO:0005739">
    <property type="term" value="C:mitochondrion"/>
    <property type="evidence" value="ECO:0007669"/>
    <property type="project" value="GOC"/>
</dbReference>
<evidence type="ECO:0000256" key="4">
    <source>
        <dbReference type="ARBA" id="ARBA00022824"/>
    </source>
</evidence>
<dbReference type="PANTHER" id="PTHR12906:SF0">
    <property type="entry name" value="GEL COMPLEX SUBUNIT OPTI"/>
    <property type="match status" value="1"/>
</dbReference>
<comment type="caution">
    <text evidence="8">The sequence shown here is derived from an EMBL/GenBank/DDBJ whole genome shotgun (WGS) entry which is preliminary data.</text>
</comment>
<dbReference type="GO" id="GO:0097250">
    <property type="term" value="P:mitochondrial respirasome assembly"/>
    <property type="evidence" value="ECO:0007669"/>
    <property type="project" value="InterPro"/>
</dbReference>
<dbReference type="OrthoDB" id="286395at2759"/>
<gene>
    <name evidence="8" type="ORF">Goshw_030094</name>
</gene>
<evidence type="ECO:0000313" key="8">
    <source>
        <dbReference type="EMBL" id="MBA0881589.1"/>
    </source>
</evidence>
<evidence type="ECO:0000256" key="5">
    <source>
        <dbReference type="ARBA" id="ARBA00022989"/>
    </source>
</evidence>
<dbReference type="Pfam" id="PF07019">
    <property type="entry name" value="EMC6"/>
    <property type="match status" value="1"/>
</dbReference>
<evidence type="ECO:0008006" key="10">
    <source>
        <dbReference type="Google" id="ProtNLM"/>
    </source>
</evidence>
<dbReference type="GO" id="GO:0005789">
    <property type="term" value="C:endoplasmic reticulum membrane"/>
    <property type="evidence" value="ECO:0007669"/>
    <property type="project" value="UniProtKB-SubCell"/>
</dbReference>
<keyword evidence="6 7" id="KW-0472">Membrane</keyword>
<keyword evidence="4" id="KW-0256">Endoplasmic reticulum</keyword>
<comment type="subcellular location">
    <subcellularLocation>
        <location evidence="1">Endoplasmic reticulum membrane</location>
        <topology evidence="1">Multi-pass membrane protein</topology>
    </subcellularLocation>
</comment>
<organism evidence="8 9">
    <name type="scientific">Gossypium schwendimanii</name>
    <name type="common">Cotton</name>
    <dbReference type="NCBI Taxonomy" id="34291"/>
    <lineage>
        <taxon>Eukaryota</taxon>
        <taxon>Viridiplantae</taxon>
        <taxon>Streptophyta</taxon>
        <taxon>Embryophyta</taxon>
        <taxon>Tracheophyta</taxon>
        <taxon>Spermatophyta</taxon>
        <taxon>Magnoliopsida</taxon>
        <taxon>eudicotyledons</taxon>
        <taxon>Gunneridae</taxon>
        <taxon>Pentapetalae</taxon>
        <taxon>rosids</taxon>
        <taxon>malvids</taxon>
        <taxon>Malvales</taxon>
        <taxon>Malvaceae</taxon>
        <taxon>Malvoideae</taxon>
        <taxon>Gossypium</taxon>
    </lineage>
</organism>
<dbReference type="PANTHER" id="PTHR12906">
    <property type="entry name" value="PROTEIN C20ORF24 RAB5-INTERACTING PROTEIN"/>
    <property type="match status" value="1"/>
</dbReference>
<evidence type="ECO:0000256" key="1">
    <source>
        <dbReference type="ARBA" id="ARBA00004477"/>
    </source>
</evidence>
<keyword evidence="9" id="KW-1185">Reference proteome</keyword>
<feature type="transmembrane region" description="Helical" evidence="7">
    <location>
        <begin position="168"/>
        <end position="188"/>
    </location>
</feature>
<sequence>MNIAWTLWLHSNLLVRKGNVASFHSIISAADQFLQDWSDAPRVGDGTQQHAAVERFVFCCYYPGSLGAFCPGSFRSTTAELIDIREALSWLKEEGKLTMKEAKSVKLNSQQHQQHENGHFSPFKFAKLLDPEAFWDKDQLGDVLHWIRQVVALFCGLLWGAIPVVGGIWIFIFLAISTGIIYGYYAMILKIDEEEFGGHAALLQEGLFASMTLFLVLV</sequence>
<name>A0A7J9NGY9_GOSSC</name>
<dbReference type="EMBL" id="JABFAF010279532">
    <property type="protein sequence ID" value="MBA0881589.1"/>
    <property type="molecule type" value="Genomic_DNA"/>
</dbReference>
<evidence type="ECO:0000256" key="7">
    <source>
        <dbReference type="SAM" id="Phobius"/>
    </source>
</evidence>
<dbReference type="AlphaFoldDB" id="A0A7J9NGY9"/>
<reference evidence="8 9" key="1">
    <citation type="journal article" date="2019" name="Genome Biol. Evol.">
        <title>Insights into the evolution of the New World diploid cottons (Gossypium, subgenus Houzingenia) based on genome sequencing.</title>
        <authorList>
            <person name="Grover C.E."/>
            <person name="Arick M.A. 2nd"/>
            <person name="Thrash A."/>
            <person name="Conover J.L."/>
            <person name="Sanders W.S."/>
            <person name="Peterson D.G."/>
            <person name="Frelichowski J.E."/>
            <person name="Scheffler J.A."/>
            <person name="Scheffler B.E."/>
            <person name="Wendel J.F."/>
        </authorList>
    </citation>
    <scope>NUCLEOTIDE SEQUENCE [LARGE SCALE GENOMIC DNA]</scope>
    <source>
        <strain evidence="8">1</strain>
        <tissue evidence="8">Leaf</tissue>
    </source>
</reference>
<dbReference type="InterPro" id="IPR029008">
    <property type="entry name" value="EMC6-like"/>
</dbReference>
<evidence type="ECO:0000256" key="3">
    <source>
        <dbReference type="ARBA" id="ARBA00022692"/>
    </source>
</evidence>
<keyword evidence="3 7" id="KW-0812">Transmembrane</keyword>
<accession>A0A7J9NGY9</accession>
<evidence type="ECO:0000256" key="6">
    <source>
        <dbReference type="ARBA" id="ARBA00023136"/>
    </source>
</evidence>
<evidence type="ECO:0000256" key="2">
    <source>
        <dbReference type="ARBA" id="ARBA00009436"/>
    </source>
</evidence>
<dbReference type="Proteomes" id="UP000593576">
    <property type="component" value="Unassembled WGS sequence"/>
</dbReference>
<comment type="similarity">
    <text evidence="2">Belongs to the EMC6 family.</text>
</comment>